<dbReference type="GO" id="GO:0071555">
    <property type="term" value="P:cell wall organization"/>
    <property type="evidence" value="ECO:0007669"/>
    <property type="project" value="UniProtKB-KW"/>
</dbReference>
<dbReference type="InterPro" id="IPR016185">
    <property type="entry name" value="PreATP-grasp_dom_sf"/>
</dbReference>
<keyword evidence="17" id="KW-1185">Reference proteome</keyword>
<evidence type="ECO:0000256" key="10">
    <source>
        <dbReference type="ARBA" id="ARBA00022960"/>
    </source>
</evidence>
<reference evidence="16 17" key="1">
    <citation type="journal article" date="2014" name="Nature">
        <title>An environmental bacterial taxon with a large and distinct metabolic repertoire.</title>
        <authorList>
            <person name="Wilson M.C."/>
            <person name="Mori T."/>
            <person name="Ruckert C."/>
            <person name="Uria A.R."/>
            <person name="Helf M.J."/>
            <person name="Takada K."/>
            <person name="Gernert C."/>
            <person name="Steffens U.A."/>
            <person name="Heycke N."/>
            <person name="Schmitt S."/>
            <person name="Rinke C."/>
            <person name="Helfrich E.J."/>
            <person name="Brachmann A.O."/>
            <person name="Gurgui C."/>
            <person name="Wakimoto T."/>
            <person name="Kracht M."/>
            <person name="Crusemann M."/>
            <person name="Hentschel U."/>
            <person name="Abe I."/>
            <person name="Matsunaga S."/>
            <person name="Kalinowski J."/>
            <person name="Takeyama H."/>
            <person name="Piel J."/>
        </authorList>
    </citation>
    <scope>NUCLEOTIDE SEQUENCE [LARGE SCALE GENOMIC DNA]</scope>
    <source>
        <strain evidence="17">TSY2</strain>
    </source>
</reference>
<evidence type="ECO:0000256" key="13">
    <source>
        <dbReference type="ARBA" id="ARBA00047614"/>
    </source>
</evidence>
<keyword evidence="12" id="KW-0961">Cell wall biogenesis/degradation</keyword>
<sequence>MKIALAYNLKPTSVPAWDDTYAEWDDLETIEAVRDALAADHEVVLVEADARVESRIVQAAPDLIFNMAEGWHGAWREAQLPALLEHLKIPFTGSSARTLALGLDKAATKRVLRQHGLPTPDGVVMHQPDQACDLSSFPLMVKPLYEGSSKGIWGESVVSNPVDLRRQVRRVLERYEQPALVETFLPGREFTVALLGNGVHVEVLPVVEIRFSALHREAVPIYSYEAKWLWDTPARPLDIFHCPAEIDAALAEQLAALCRRAFRALECRDWCRIDVRLDACGAPAILEMNPLPGILPHADSHSCFPQAAAQAGMTYTDLIRRVVALACERYELSG</sequence>
<evidence type="ECO:0000256" key="9">
    <source>
        <dbReference type="ARBA" id="ARBA00022840"/>
    </source>
</evidence>
<evidence type="ECO:0000313" key="16">
    <source>
        <dbReference type="EMBL" id="ETX07622.1"/>
    </source>
</evidence>
<evidence type="ECO:0000256" key="14">
    <source>
        <dbReference type="PROSITE-ProRule" id="PRU00409"/>
    </source>
</evidence>
<dbReference type="GO" id="GO:0005737">
    <property type="term" value="C:cytoplasm"/>
    <property type="evidence" value="ECO:0007669"/>
    <property type="project" value="UniProtKB-SubCell"/>
</dbReference>
<dbReference type="SUPFAM" id="SSF52440">
    <property type="entry name" value="PreATP-grasp domain"/>
    <property type="match status" value="1"/>
</dbReference>
<evidence type="ECO:0000259" key="15">
    <source>
        <dbReference type="PROSITE" id="PS50975"/>
    </source>
</evidence>
<dbReference type="PROSITE" id="PS50975">
    <property type="entry name" value="ATP_GRASP"/>
    <property type="match status" value="1"/>
</dbReference>
<dbReference type="Gene3D" id="3.30.470.20">
    <property type="entry name" value="ATP-grasp fold, B domain"/>
    <property type="match status" value="1"/>
</dbReference>
<evidence type="ECO:0000256" key="2">
    <source>
        <dbReference type="ARBA" id="ARBA00001946"/>
    </source>
</evidence>
<proteinExistence type="inferred from homology"/>
<comment type="subcellular location">
    <subcellularLocation>
        <location evidence="3">Cytoplasm</location>
    </subcellularLocation>
</comment>
<evidence type="ECO:0000256" key="11">
    <source>
        <dbReference type="ARBA" id="ARBA00022984"/>
    </source>
</evidence>
<dbReference type="Gene3D" id="3.40.50.20">
    <property type="match status" value="1"/>
</dbReference>
<dbReference type="HOGENOM" id="CLU_039268_2_1_7"/>
<dbReference type="Pfam" id="PF07478">
    <property type="entry name" value="Dala_Dala_lig_C"/>
    <property type="match status" value="1"/>
</dbReference>
<comment type="cofactor">
    <cofactor evidence="1">
        <name>Mn(2+)</name>
        <dbReference type="ChEBI" id="CHEBI:29035"/>
    </cofactor>
</comment>
<feature type="domain" description="ATP-grasp" evidence="15">
    <location>
        <begin position="109"/>
        <end position="324"/>
    </location>
</feature>
<evidence type="ECO:0000256" key="3">
    <source>
        <dbReference type="ARBA" id="ARBA00004496"/>
    </source>
</evidence>
<keyword evidence="8 14" id="KW-0547">Nucleotide-binding</keyword>
<evidence type="ECO:0000256" key="12">
    <source>
        <dbReference type="ARBA" id="ARBA00023316"/>
    </source>
</evidence>
<gene>
    <name evidence="16" type="ORF">ETSY2_10135</name>
</gene>
<dbReference type="GO" id="GO:0046872">
    <property type="term" value="F:metal ion binding"/>
    <property type="evidence" value="ECO:0007669"/>
    <property type="project" value="InterPro"/>
</dbReference>
<dbReference type="PROSITE" id="PS00844">
    <property type="entry name" value="DALA_DALA_LIGASE_2"/>
    <property type="match status" value="1"/>
</dbReference>
<keyword evidence="11" id="KW-0573">Peptidoglycan synthesis</keyword>
<dbReference type="GO" id="GO:0009252">
    <property type="term" value="P:peptidoglycan biosynthetic process"/>
    <property type="evidence" value="ECO:0007669"/>
    <property type="project" value="UniProtKB-KW"/>
</dbReference>
<keyword evidence="9 14" id="KW-0067">ATP-binding</keyword>
<accession>W4MDA2</accession>
<dbReference type="Proteomes" id="UP000019140">
    <property type="component" value="Unassembled WGS sequence"/>
</dbReference>
<organism evidence="16 17">
    <name type="scientific">Candidatus Entotheonella gemina</name>
    <dbReference type="NCBI Taxonomy" id="1429439"/>
    <lineage>
        <taxon>Bacteria</taxon>
        <taxon>Pseudomonadati</taxon>
        <taxon>Nitrospinota/Tectimicrobiota group</taxon>
        <taxon>Candidatus Tectimicrobiota</taxon>
        <taxon>Candidatus Entotheonellia</taxon>
        <taxon>Candidatus Entotheonellales</taxon>
        <taxon>Candidatus Entotheonellaceae</taxon>
        <taxon>Candidatus Entotheonella</taxon>
    </lineage>
</organism>
<dbReference type="EMBL" id="AZHX01000413">
    <property type="protein sequence ID" value="ETX07622.1"/>
    <property type="molecule type" value="Genomic_DNA"/>
</dbReference>
<evidence type="ECO:0000256" key="4">
    <source>
        <dbReference type="ARBA" id="ARBA00010871"/>
    </source>
</evidence>
<comment type="caution">
    <text evidence="16">The sequence shown here is derived from an EMBL/GenBank/DDBJ whole genome shotgun (WGS) entry which is preliminary data.</text>
</comment>
<dbReference type="InterPro" id="IPR000291">
    <property type="entry name" value="D-Ala_lig_Van_CS"/>
</dbReference>
<dbReference type="GO" id="GO:0005524">
    <property type="term" value="F:ATP binding"/>
    <property type="evidence" value="ECO:0007669"/>
    <property type="project" value="UniProtKB-UniRule"/>
</dbReference>
<keyword evidence="7" id="KW-0436">Ligase</keyword>
<evidence type="ECO:0000256" key="7">
    <source>
        <dbReference type="ARBA" id="ARBA00022598"/>
    </source>
</evidence>
<dbReference type="InterPro" id="IPR011095">
    <property type="entry name" value="Dala_Dala_lig_C"/>
</dbReference>
<dbReference type="EC" id="6.3.2.4" evidence="5"/>
<comment type="similarity">
    <text evidence="4">Belongs to the D-alanine--D-alanine ligase family.</text>
</comment>
<evidence type="ECO:0000256" key="6">
    <source>
        <dbReference type="ARBA" id="ARBA00022490"/>
    </source>
</evidence>
<evidence type="ECO:0000256" key="1">
    <source>
        <dbReference type="ARBA" id="ARBA00001936"/>
    </source>
</evidence>
<comment type="catalytic activity">
    <reaction evidence="13">
        <text>2 D-alanine + ATP = D-alanyl-D-alanine + ADP + phosphate + H(+)</text>
        <dbReference type="Rhea" id="RHEA:11224"/>
        <dbReference type="ChEBI" id="CHEBI:15378"/>
        <dbReference type="ChEBI" id="CHEBI:30616"/>
        <dbReference type="ChEBI" id="CHEBI:43474"/>
        <dbReference type="ChEBI" id="CHEBI:57416"/>
        <dbReference type="ChEBI" id="CHEBI:57822"/>
        <dbReference type="ChEBI" id="CHEBI:456216"/>
        <dbReference type="EC" id="6.3.2.4"/>
    </reaction>
</comment>
<protein>
    <recommendedName>
        <fullName evidence="5">D-alanine--D-alanine ligase</fullName>
        <ecNumber evidence="5">6.3.2.4</ecNumber>
    </recommendedName>
</protein>
<dbReference type="Gene3D" id="3.30.1490.20">
    <property type="entry name" value="ATP-grasp fold, A domain"/>
    <property type="match status" value="1"/>
</dbReference>
<name>W4MDA2_9BACT</name>
<dbReference type="PANTHER" id="PTHR23132">
    <property type="entry name" value="D-ALANINE--D-ALANINE LIGASE"/>
    <property type="match status" value="1"/>
</dbReference>
<evidence type="ECO:0000256" key="5">
    <source>
        <dbReference type="ARBA" id="ARBA00012216"/>
    </source>
</evidence>
<dbReference type="AlphaFoldDB" id="W4MDA2"/>
<dbReference type="GO" id="GO:0008716">
    <property type="term" value="F:D-alanine-D-alanine ligase activity"/>
    <property type="evidence" value="ECO:0007669"/>
    <property type="project" value="UniProtKB-EC"/>
</dbReference>
<dbReference type="SUPFAM" id="SSF56059">
    <property type="entry name" value="Glutathione synthetase ATP-binding domain-like"/>
    <property type="match status" value="1"/>
</dbReference>
<evidence type="ECO:0000313" key="17">
    <source>
        <dbReference type="Proteomes" id="UP000019140"/>
    </source>
</evidence>
<dbReference type="GO" id="GO:0008360">
    <property type="term" value="P:regulation of cell shape"/>
    <property type="evidence" value="ECO:0007669"/>
    <property type="project" value="UniProtKB-KW"/>
</dbReference>
<dbReference type="InterPro" id="IPR013815">
    <property type="entry name" value="ATP_grasp_subdomain_1"/>
</dbReference>
<dbReference type="PANTHER" id="PTHR23132:SF23">
    <property type="entry name" value="D-ALANINE--D-ALANINE LIGASE B"/>
    <property type="match status" value="1"/>
</dbReference>
<comment type="cofactor">
    <cofactor evidence="2">
        <name>Mg(2+)</name>
        <dbReference type="ChEBI" id="CHEBI:18420"/>
    </cofactor>
</comment>
<keyword evidence="10" id="KW-0133">Cell shape</keyword>
<keyword evidence="6" id="KW-0963">Cytoplasm</keyword>
<evidence type="ECO:0000256" key="8">
    <source>
        <dbReference type="ARBA" id="ARBA00022741"/>
    </source>
</evidence>
<dbReference type="InterPro" id="IPR011761">
    <property type="entry name" value="ATP-grasp"/>
</dbReference>